<gene>
    <name evidence="1" type="ORF">WS67_01485</name>
</gene>
<dbReference type="Proteomes" id="UP000062788">
    <property type="component" value="Unassembled WGS sequence"/>
</dbReference>
<proteinExistence type="predicted"/>
<evidence type="ECO:0000313" key="1">
    <source>
        <dbReference type="EMBL" id="KVE24259.1"/>
    </source>
</evidence>
<organism evidence="1 2">
    <name type="scientific">Burkholderia singularis</name>
    <dbReference type="NCBI Taxonomy" id="1503053"/>
    <lineage>
        <taxon>Bacteria</taxon>
        <taxon>Pseudomonadati</taxon>
        <taxon>Pseudomonadota</taxon>
        <taxon>Betaproteobacteria</taxon>
        <taxon>Burkholderiales</taxon>
        <taxon>Burkholderiaceae</taxon>
        <taxon>Burkholderia</taxon>
        <taxon>pseudomallei group</taxon>
    </lineage>
</organism>
<dbReference type="EMBL" id="LOWA01000055">
    <property type="protein sequence ID" value="KVE24259.1"/>
    <property type="molecule type" value="Genomic_DNA"/>
</dbReference>
<comment type="caution">
    <text evidence="1">The sequence shown here is derived from an EMBL/GenBank/DDBJ whole genome shotgun (WGS) entry which is preliminary data.</text>
</comment>
<sequence length="90" mass="9843">MHPPRIRPIGWPPDRVRERVIGPIATRLGSARPRRSWLPWLLSTQDRADAFGVKQGRAAIRPAAAGEPCGKPADVPAAFLRASGRYPARA</sequence>
<name>A0A124P849_9BURK</name>
<reference evidence="1 2" key="1">
    <citation type="submission" date="2015-11" db="EMBL/GenBank/DDBJ databases">
        <title>Expanding the genomic diversity of Burkholderia species for the development of highly accurate diagnostics.</title>
        <authorList>
            <person name="Sahl J."/>
            <person name="Keim P."/>
            <person name="Wagner D."/>
        </authorList>
    </citation>
    <scope>NUCLEOTIDE SEQUENCE [LARGE SCALE GENOMIC DNA]</scope>
    <source>
        <strain evidence="1 2">TSV85</strain>
    </source>
</reference>
<dbReference type="AlphaFoldDB" id="A0A124P849"/>
<accession>A0A124P849</accession>
<keyword evidence="2" id="KW-1185">Reference proteome</keyword>
<protein>
    <submittedName>
        <fullName evidence="1">Uncharacterized protein</fullName>
    </submittedName>
</protein>
<evidence type="ECO:0000313" key="2">
    <source>
        <dbReference type="Proteomes" id="UP000062788"/>
    </source>
</evidence>